<reference evidence="1" key="1">
    <citation type="journal article" date="2020" name="Nature">
        <title>Giant virus diversity and host interactions through global metagenomics.</title>
        <authorList>
            <person name="Schulz F."/>
            <person name="Roux S."/>
            <person name="Paez-Espino D."/>
            <person name="Jungbluth S."/>
            <person name="Walsh D.A."/>
            <person name="Denef V.J."/>
            <person name="McMahon K.D."/>
            <person name="Konstantinidis K.T."/>
            <person name="Eloe-Fadrosh E.A."/>
            <person name="Kyrpides N.C."/>
            <person name="Woyke T."/>
        </authorList>
    </citation>
    <scope>NUCLEOTIDE SEQUENCE</scope>
    <source>
        <strain evidence="1">GVMAG-M-3300023179-33</strain>
    </source>
</reference>
<sequence length="276" mass="30923">MNKPESGNSRVKITKDIYNDKKYNIKITGCGGGQGEERNFFKLLSQLDGFIGFTTNKEYNSAFFYVKEDFCSLRVFLKRIVDSCGYGSGYSEDGGSGCGCISYDQAIFMADSLCRQVILFAGYGWGFYCFSLDNVYVVDNHNFIYLGIEHLIEVGEKIIHFTVPFREKTAILQGGGGDTNLFICPEIKNIKQLPSNIRYSATYYHLASLIIYCMFHKNICFSGVGVEVGDEGDHGGDNGGDNGGVQTLSAIVNTKLYWFLIRCLHNDDSKRILLWI</sequence>
<dbReference type="EMBL" id="MN739825">
    <property type="protein sequence ID" value="QHT27614.1"/>
    <property type="molecule type" value="Genomic_DNA"/>
</dbReference>
<accession>A0A6C0EEP5</accession>
<organism evidence="1">
    <name type="scientific">viral metagenome</name>
    <dbReference type="NCBI Taxonomy" id="1070528"/>
    <lineage>
        <taxon>unclassified sequences</taxon>
        <taxon>metagenomes</taxon>
        <taxon>organismal metagenomes</taxon>
    </lineage>
</organism>
<proteinExistence type="predicted"/>
<protein>
    <submittedName>
        <fullName evidence="1">Uncharacterized protein</fullName>
    </submittedName>
</protein>
<name>A0A6C0EEP5_9ZZZZ</name>
<dbReference type="AlphaFoldDB" id="A0A6C0EEP5"/>
<evidence type="ECO:0000313" key="1">
    <source>
        <dbReference type="EMBL" id="QHT27614.1"/>
    </source>
</evidence>